<evidence type="ECO:0000313" key="3">
    <source>
        <dbReference type="Proteomes" id="UP000594638"/>
    </source>
</evidence>
<name>A0A8S0TNR0_OLEEU</name>
<feature type="region of interest" description="Disordered" evidence="1">
    <location>
        <begin position="241"/>
        <end position="356"/>
    </location>
</feature>
<keyword evidence="3" id="KW-1185">Reference proteome</keyword>
<proteinExistence type="predicted"/>
<dbReference type="Proteomes" id="UP000594638">
    <property type="component" value="Unassembled WGS sequence"/>
</dbReference>
<protein>
    <submittedName>
        <fullName evidence="2">Uncharacterized protein</fullName>
    </submittedName>
</protein>
<gene>
    <name evidence="2" type="ORF">OLEA9_A109932</name>
</gene>
<dbReference type="Gramene" id="OE9A109932T1">
    <property type="protein sequence ID" value="OE9A109932C1"/>
    <property type="gene ID" value="OE9A109932"/>
</dbReference>
<accession>A0A8S0TNR0</accession>
<sequence length="356" mass="38820">MPARPPARPPASQSHSCGAKHTQNSTFLGGRFSAREKTRRGRCASRMTVGRARPRSARRRGGILRRLKIPRFAYQSSGRSAHRHEQHRQARDAATRGLTGVRRRHLSARLVLFALRSLVYTKTCSTGSQAEVPSSRRHCCGADAANQPVDCSRPICLSIARPPACGSRPNVHVQVIICEIRFRPRIKHDSTRSSSEPAARERGATCKLALGMFRPLPQASKMAPPQAGPRLNLRSTSPAFGGKRSGLFGAPVAKPTNPNRGTSNFRKTRRDAQPDGAQHARLVRLSRLPGHEPERVARGLAPPARPGQAPSRESGARARAPAGVAPKRVECQHGVREFRTQSDELNQATRLVGGPE</sequence>
<comment type="caution">
    <text evidence="2">The sequence shown here is derived from an EMBL/GenBank/DDBJ whole genome shotgun (WGS) entry which is preliminary data.</text>
</comment>
<dbReference type="AlphaFoldDB" id="A0A8S0TNR0"/>
<feature type="compositionally biased region" description="Basic and acidic residues" evidence="1">
    <location>
        <begin position="327"/>
        <end position="342"/>
    </location>
</feature>
<organism evidence="2 3">
    <name type="scientific">Olea europaea subsp. europaea</name>
    <dbReference type="NCBI Taxonomy" id="158383"/>
    <lineage>
        <taxon>Eukaryota</taxon>
        <taxon>Viridiplantae</taxon>
        <taxon>Streptophyta</taxon>
        <taxon>Embryophyta</taxon>
        <taxon>Tracheophyta</taxon>
        <taxon>Spermatophyta</taxon>
        <taxon>Magnoliopsida</taxon>
        <taxon>eudicotyledons</taxon>
        <taxon>Gunneridae</taxon>
        <taxon>Pentapetalae</taxon>
        <taxon>asterids</taxon>
        <taxon>lamiids</taxon>
        <taxon>Lamiales</taxon>
        <taxon>Oleaceae</taxon>
        <taxon>Oleeae</taxon>
        <taxon>Olea</taxon>
    </lineage>
</organism>
<dbReference type="EMBL" id="CACTIH010007260">
    <property type="protein sequence ID" value="CAA3006476.1"/>
    <property type="molecule type" value="Genomic_DNA"/>
</dbReference>
<feature type="compositionally biased region" description="Polar residues" evidence="1">
    <location>
        <begin position="256"/>
        <end position="265"/>
    </location>
</feature>
<evidence type="ECO:0000313" key="2">
    <source>
        <dbReference type="EMBL" id="CAA3006476.1"/>
    </source>
</evidence>
<feature type="compositionally biased region" description="Polar residues" evidence="1">
    <location>
        <begin position="12"/>
        <end position="27"/>
    </location>
</feature>
<feature type="compositionally biased region" description="Low complexity" evidence="1">
    <location>
        <begin position="317"/>
        <end position="326"/>
    </location>
</feature>
<feature type="region of interest" description="Disordered" evidence="1">
    <location>
        <begin position="1"/>
        <end position="57"/>
    </location>
</feature>
<reference evidence="2 3" key="1">
    <citation type="submission" date="2019-12" db="EMBL/GenBank/DDBJ databases">
        <authorList>
            <person name="Alioto T."/>
            <person name="Alioto T."/>
            <person name="Gomez Garrido J."/>
        </authorList>
    </citation>
    <scope>NUCLEOTIDE SEQUENCE [LARGE SCALE GENOMIC DNA]</scope>
</reference>
<evidence type="ECO:0000256" key="1">
    <source>
        <dbReference type="SAM" id="MobiDB-lite"/>
    </source>
</evidence>